<protein>
    <submittedName>
        <fullName evidence="2">BQ2448_5463 protein</fullName>
    </submittedName>
</protein>
<dbReference type="InterPro" id="IPR051150">
    <property type="entry name" value="SWT21/TCAB1_mRNA_Telomere"/>
</dbReference>
<dbReference type="PANTHER" id="PTHR13211:SF0">
    <property type="entry name" value="TELOMERASE CAJAL BODY PROTEIN 1"/>
    <property type="match status" value="1"/>
</dbReference>
<dbReference type="PANTHER" id="PTHR13211">
    <property type="entry name" value="TELOMERASE CAJAL BODY PROTEIN 1"/>
    <property type="match status" value="1"/>
</dbReference>
<proteinExistence type="predicted"/>
<dbReference type="SUPFAM" id="SSF101908">
    <property type="entry name" value="Putative isomerase YbhE"/>
    <property type="match status" value="1"/>
</dbReference>
<dbReference type="AlphaFoldDB" id="A0A238F107"/>
<evidence type="ECO:0000256" key="1">
    <source>
        <dbReference type="SAM" id="MobiDB-lite"/>
    </source>
</evidence>
<reference evidence="3" key="1">
    <citation type="submission" date="2016-09" db="EMBL/GenBank/DDBJ databases">
        <authorList>
            <person name="Jeantristanb JTB J.-T."/>
            <person name="Ricardo R."/>
        </authorList>
    </citation>
    <scope>NUCLEOTIDE SEQUENCE [LARGE SCALE GENOMIC DNA]</scope>
</reference>
<dbReference type="InterPro" id="IPR001680">
    <property type="entry name" value="WD40_rpt"/>
</dbReference>
<gene>
    <name evidence="2" type="ORF">BQ2448_5463</name>
</gene>
<keyword evidence="3" id="KW-1185">Reference proteome</keyword>
<dbReference type="STRING" id="269621.A0A238F107"/>
<dbReference type="EMBL" id="FMSP01000002">
    <property type="protein sequence ID" value="SCV67852.1"/>
    <property type="molecule type" value="Genomic_DNA"/>
</dbReference>
<feature type="compositionally biased region" description="Basic and acidic residues" evidence="1">
    <location>
        <begin position="380"/>
        <end position="392"/>
    </location>
</feature>
<dbReference type="Pfam" id="PF00400">
    <property type="entry name" value="WD40"/>
    <property type="match status" value="1"/>
</dbReference>
<name>A0A238F107_9BASI</name>
<dbReference type="Proteomes" id="UP000198372">
    <property type="component" value="Unassembled WGS sequence"/>
</dbReference>
<sequence length="403" mass="44293">MTVEGGYDQSRAPVTTVLEYRQAPTLVRSAKAAPVTSRRLQHSSSAFFRNAKVSSDGSCALVAADDRSLSLYMIAPTSTSYEPWTPLWHYTPPDALLSFEWFPHASPSNPPYFAFVVAVKDHPVQLLDGADHRLRASYAIIDHQERFVAPHAMVFTPDGVNLICGYDNALEIFDVSVPGAEGVRIPTSPTKKSRSGQKGIISSLAISPDATLIAAGSFSGSVGLYDLTLDYKLIKLIRTNERGGVTQVLFHPSGHLLYVASRLSRSIEVIDMRNLNKPLGRYPRRARTNQRLGIDVDPSGTWLVAGDVTGRTSFYSAEFDPLNATSFYSFQAAQEPIGSCHYVPGTNQLLTCSGSRKFQITGCHDTSNGSESDDDEDEDERRRKQTEPEPSVRGDSLQLWDQT</sequence>
<feature type="compositionally biased region" description="Polar residues" evidence="1">
    <location>
        <begin position="361"/>
        <end position="370"/>
    </location>
</feature>
<dbReference type="SMART" id="SM00320">
    <property type="entry name" value="WD40"/>
    <property type="match status" value="5"/>
</dbReference>
<feature type="region of interest" description="Disordered" evidence="1">
    <location>
        <begin position="361"/>
        <end position="403"/>
    </location>
</feature>
<evidence type="ECO:0000313" key="3">
    <source>
        <dbReference type="Proteomes" id="UP000198372"/>
    </source>
</evidence>
<evidence type="ECO:0000313" key="2">
    <source>
        <dbReference type="EMBL" id="SCV67852.1"/>
    </source>
</evidence>
<organism evidence="2 3">
    <name type="scientific">Microbotryum intermedium</name>
    <dbReference type="NCBI Taxonomy" id="269621"/>
    <lineage>
        <taxon>Eukaryota</taxon>
        <taxon>Fungi</taxon>
        <taxon>Dikarya</taxon>
        <taxon>Basidiomycota</taxon>
        <taxon>Pucciniomycotina</taxon>
        <taxon>Microbotryomycetes</taxon>
        <taxon>Microbotryales</taxon>
        <taxon>Microbotryaceae</taxon>
        <taxon>Microbotryum</taxon>
    </lineage>
</organism>
<dbReference type="Gene3D" id="2.130.10.10">
    <property type="entry name" value="YVTN repeat-like/Quinoprotein amine dehydrogenase"/>
    <property type="match status" value="1"/>
</dbReference>
<accession>A0A238F107</accession>
<dbReference type="InterPro" id="IPR015943">
    <property type="entry name" value="WD40/YVTN_repeat-like_dom_sf"/>
</dbReference>
<dbReference type="OrthoDB" id="239865at2759"/>